<accession>A0A1H1UX49</accession>
<gene>
    <name evidence="2" type="ORF">SAMN04489743_0818</name>
</gene>
<evidence type="ECO:0000256" key="1">
    <source>
        <dbReference type="SAM" id="MobiDB-lite"/>
    </source>
</evidence>
<evidence type="ECO:0000313" key="3">
    <source>
        <dbReference type="Proteomes" id="UP000198751"/>
    </source>
</evidence>
<name>A0A1H1UX49_9MICC</name>
<dbReference type="Proteomes" id="UP000198751">
    <property type="component" value="Chromosome I"/>
</dbReference>
<keyword evidence="3" id="KW-1185">Reference proteome</keyword>
<feature type="compositionally biased region" description="Basic residues" evidence="1">
    <location>
        <begin position="13"/>
        <end position="23"/>
    </location>
</feature>
<reference evidence="3" key="1">
    <citation type="submission" date="2016-10" db="EMBL/GenBank/DDBJ databases">
        <authorList>
            <person name="Varghese N."/>
            <person name="Submissions S."/>
        </authorList>
    </citation>
    <scope>NUCLEOTIDE SEQUENCE [LARGE SCALE GENOMIC DNA]</scope>
    <source>
        <strain evidence="3">IMMIB L-1606</strain>
    </source>
</reference>
<proteinExistence type="predicted"/>
<feature type="region of interest" description="Disordered" evidence="1">
    <location>
        <begin position="1"/>
        <end position="25"/>
    </location>
</feature>
<dbReference type="OrthoDB" id="4950743at2"/>
<dbReference type="EMBL" id="LT629779">
    <property type="protein sequence ID" value="SDS77134.1"/>
    <property type="molecule type" value="Genomic_DNA"/>
</dbReference>
<evidence type="ECO:0000313" key="2">
    <source>
        <dbReference type="EMBL" id="SDS77134.1"/>
    </source>
</evidence>
<organism evidence="2 3">
    <name type="scientific">Pseudarthrobacter equi</name>
    <dbReference type="NCBI Taxonomy" id="728066"/>
    <lineage>
        <taxon>Bacteria</taxon>
        <taxon>Bacillati</taxon>
        <taxon>Actinomycetota</taxon>
        <taxon>Actinomycetes</taxon>
        <taxon>Micrococcales</taxon>
        <taxon>Micrococcaceae</taxon>
        <taxon>Pseudarthrobacter</taxon>
    </lineage>
</organism>
<dbReference type="AlphaFoldDB" id="A0A1H1UX49"/>
<sequence>MENQQHAGERAGRSHRKNPRRRAGLPAKHFITRFAGLSDVPAADLELLAGSLRNGLDLQPGSPVPALHAAVHREIRRRADAAAG</sequence>
<dbReference type="RefSeq" id="WP_091717788.1">
    <property type="nucleotide sequence ID" value="NZ_LT629779.1"/>
</dbReference>
<protein>
    <submittedName>
        <fullName evidence="2">Uncharacterized protein</fullName>
    </submittedName>
</protein>